<dbReference type="RefSeq" id="XP_016607556.1">
    <property type="nucleotide sequence ID" value="XM_016753146.1"/>
</dbReference>
<protein>
    <submittedName>
        <fullName evidence="2">Uncharacterized protein</fullName>
    </submittedName>
</protein>
<name>A0A0L0HER1_SPIPD</name>
<dbReference type="VEuPathDB" id="FungiDB:SPPG_04907"/>
<organism evidence="2 3">
    <name type="scientific">Spizellomyces punctatus (strain DAOM BR117)</name>
    <dbReference type="NCBI Taxonomy" id="645134"/>
    <lineage>
        <taxon>Eukaryota</taxon>
        <taxon>Fungi</taxon>
        <taxon>Fungi incertae sedis</taxon>
        <taxon>Chytridiomycota</taxon>
        <taxon>Chytridiomycota incertae sedis</taxon>
        <taxon>Chytridiomycetes</taxon>
        <taxon>Spizellomycetales</taxon>
        <taxon>Spizellomycetaceae</taxon>
        <taxon>Spizellomyces</taxon>
    </lineage>
</organism>
<evidence type="ECO:0000313" key="2">
    <source>
        <dbReference type="EMBL" id="KNC99516.1"/>
    </source>
</evidence>
<evidence type="ECO:0000313" key="3">
    <source>
        <dbReference type="Proteomes" id="UP000053201"/>
    </source>
</evidence>
<feature type="transmembrane region" description="Helical" evidence="1">
    <location>
        <begin position="148"/>
        <end position="167"/>
    </location>
</feature>
<feature type="transmembrane region" description="Helical" evidence="1">
    <location>
        <begin position="353"/>
        <end position="373"/>
    </location>
</feature>
<dbReference type="InParanoid" id="A0A0L0HER1"/>
<feature type="transmembrane region" description="Helical" evidence="1">
    <location>
        <begin position="256"/>
        <end position="281"/>
    </location>
</feature>
<accession>A0A0L0HER1</accession>
<reference evidence="2 3" key="1">
    <citation type="submission" date="2009-08" db="EMBL/GenBank/DDBJ databases">
        <title>The Genome Sequence of Spizellomyces punctatus strain DAOM BR117.</title>
        <authorList>
            <consortium name="The Broad Institute Genome Sequencing Platform"/>
            <person name="Russ C."/>
            <person name="Cuomo C."/>
            <person name="Shea T."/>
            <person name="Young S.K."/>
            <person name="Zeng Q."/>
            <person name="Koehrsen M."/>
            <person name="Haas B."/>
            <person name="Borodovsky M."/>
            <person name="Guigo R."/>
            <person name="Alvarado L."/>
            <person name="Berlin A."/>
            <person name="Bochicchio J."/>
            <person name="Borenstein D."/>
            <person name="Chapman S."/>
            <person name="Chen Z."/>
            <person name="Engels R."/>
            <person name="Freedman E."/>
            <person name="Gellesch M."/>
            <person name="Goldberg J."/>
            <person name="Griggs A."/>
            <person name="Gujja S."/>
            <person name="Heiman D."/>
            <person name="Hepburn T."/>
            <person name="Howarth C."/>
            <person name="Jen D."/>
            <person name="Larson L."/>
            <person name="Lewis B."/>
            <person name="Mehta T."/>
            <person name="Park D."/>
            <person name="Pearson M."/>
            <person name="Roberts A."/>
            <person name="Saif S."/>
            <person name="Shenoy N."/>
            <person name="Sisk P."/>
            <person name="Stolte C."/>
            <person name="Sykes S."/>
            <person name="Thomson T."/>
            <person name="Walk T."/>
            <person name="White J."/>
            <person name="Yandava C."/>
            <person name="Burger G."/>
            <person name="Gray M.W."/>
            <person name="Holland P.W.H."/>
            <person name="King N."/>
            <person name="Lang F.B.F."/>
            <person name="Roger A.J."/>
            <person name="Ruiz-Trillo I."/>
            <person name="Lander E."/>
            <person name="Nusbaum C."/>
        </authorList>
    </citation>
    <scope>NUCLEOTIDE SEQUENCE [LARGE SCALE GENOMIC DNA]</scope>
    <source>
        <strain evidence="2 3">DAOM BR117</strain>
    </source>
</reference>
<dbReference type="OrthoDB" id="6141208at2759"/>
<gene>
    <name evidence="2" type="ORF">SPPG_04907</name>
</gene>
<feature type="transmembrane region" description="Helical" evidence="1">
    <location>
        <begin position="314"/>
        <end position="333"/>
    </location>
</feature>
<proteinExistence type="predicted"/>
<dbReference type="EMBL" id="KQ257457">
    <property type="protein sequence ID" value="KNC99516.1"/>
    <property type="molecule type" value="Genomic_DNA"/>
</dbReference>
<dbReference type="Proteomes" id="UP000053201">
    <property type="component" value="Unassembled WGS sequence"/>
</dbReference>
<feature type="transmembrane region" description="Helical" evidence="1">
    <location>
        <begin position="287"/>
        <end position="307"/>
    </location>
</feature>
<dbReference type="GeneID" id="27688332"/>
<dbReference type="AlphaFoldDB" id="A0A0L0HER1"/>
<keyword evidence="1" id="KW-1133">Transmembrane helix</keyword>
<feature type="transmembrane region" description="Helical" evidence="1">
    <location>
        <begin position="385"/>
        <end position="404"/>
    </location>
</feature>
<keyword evidence="3" id="KW-1185">Reference proteome</keyword>
<feature type="transmembrane region" description="Helical" evidence="1">
    <location>
        <begin position="410"/>
        <end position="427"/>
    </location>
</feature>
<evidence type="ECO:0000256" key="1">
    <source>
        <dbReference type="SAM" id="Phobius"/>
    </source>
</evidence>
<keyword evidence="1" id="KW-0812">Transmembrane</keyword>
<sequence>MEDYQTIKEPTNSSVTTDMVIEDQDTQPSAANHESAFLLHTTIDVPSQAAHPPSSPIYHCPPQSSLGVAGVPDIVPVQSYESDHEADDSQGDRVSIIIDAAPAFAKGHTETHDSKELPPSYGDSIGRTEPSVEAHPPSYYPPAPRSPVIKFLSFMFFPLYFILYLLPKFTWKYVIVPVAKGLIWGVEWIFKLLGTCIEFVWTWTVVPFWNYIVVPIGNGIGWVLSMGVKGAEIGCNAIWTYVLHPIGRGMAWICRGIWFIVSTILDFIYTWIIHPIYAFIVLLLKGLYNYILAPAGNFIVAIVKALYNYILLPIFRGIGVILGWIWKGIVAVWDGCWYISRVIGEAIVKFVSWVWRGLVGWIFSPLWRLLCFLGRGIRDFILSPIWWCITQIGSGIAFVAGILSEYVIVPIWRGIMAVGSAINAYIIQPIGWAMGQLAREISEIVVGMGKMFSSLW</sequence>
<keyword evidence="1" id="KW-0472">Membrane</keyword>